<evidence type="ECO:0000256" key="1">
    <source>
        <dbReference type="SAM" id="SignalP"/>
    </source>
</evidence>
<gene>
    <name evidence="2" type="ORF">ACFOPH_01435</name>
</gene>
<evidence type="ECO:0000313" key="2">
    <source>
        <dbReference type="EMBL" id="MFC3456916.1"/>
    </source>
</evidence>
<evidence type="ECO:0000313" key="3">
    <source>
        <dbReference type="Proteomes" id="UP001595665"/>
    </source>
</evidence>
<feature type="chain" id="PRO_5045416378" evidence="1">
    <location>
        <begin position="29"/>
        <end position="42"/>
    </location>
</feature>
<sequence length="42" mass="4043">MTGPLNKTVLRALAAACLATCIAAPSFAAAPMAKTPAPATTG</sequence>
<accession>A0ABV7PHB3</accession>
<comment type="caution">
    <text evidence="2">The sequence shown here is derived from an EMBL/GenBank/DDBJ whole genome shotgun (WGS) entry which is preliminary data.</text>
</comment>
<protein>
    <submittedName>
        <fullName evidence="2">Uncharacterized protein</fullName>
    </submittedName>
</protein>
<name>A0ABV7PHB3_9BURK</name>
<dbReference type="Proteomes" id="UP001595665">
    <property type="component" value="Unassembled WGS sequence"/>
</dbReference>
<dbReference type="EMBL" id="JBHRVV010000001">
    <property type="protein sequence ID" value="MFC3456916.1"/>
    <property type="molecule type" value="Genomic_DNA"/>
</dbReference>
<proteinExistence type="predicted"/>
<keyword evidence="3" id="KW-1185">Reference proteome</keyword>
<feature type="signal peptide" evidence="1">
    <location>
        <begin position="1"/>
        <end position="28"/>
    </location>
</feature>
<dbReference type="RefSeq" id="WP_379732999.1">
    <property type="nucleotide sequence ID" value="NZ_JBHRVV010000001.1"/>
</dbReference>
<organism evidence="2 3">
    <name type="scientific">Massilia haematophila</name>
    <dbReference type="NCBI Taxonomy" id="457923"/>
    <lineage>
        <taxon>Bacteria</taxon>
        <taxon>Pseudomonadati</taxon>
        <taxon>Pseudomonadota</taxon>
        <taxon>Betaproteobacteria</taxon>
        <taxon>Burkholderiales</taxon>
        <taxon>Oxalobacteraceae</taxon>
        <taxon>Telluria group</taxon>
        <taxon>Massilia</taxon>
    </lineage>
</organism>
<keyword evidence="1" id="KW-0732">Signal</keyword>
<reference evidence="3" key="1">
    <citation type="journal article" date="2019" name="Int. J. Syst. Evol. Microbiol.">
        <title>The Global Catalogue of Microorganisms (GCM) 10K type strain sequencing project: providing services to taxonomists for standard genome sequencing and annotation.</title>
        <authorList>
            <consortium name="The Broad Institute Genomics Platform"/>
            <consortium name="The Broad Institute Genome Sequencing Center for Infectious Disease"/>
            <person name="Wu L."/>
            <person name="Ma J."/>
        </authorList>
    </citation>
    <scope>NUCLEOTIDE SEQUENCE [LARGE SCALE GENOMIC DNA]</scope>
    <source>
        <strain evidence="3">CCM 7480</strain>
    </source>
</reference>